<feature type="compositionally biased region" description="Basic and acidic residues" evidence="1">
    <location>
        <begin position="526"/>
        <end position="541"/>
    </location>
</feature>
<keyword evidence="2" id="KW-1133">Transmembrane helix</keyword>
<dbReference type="eggNOG" id="ENOG502R4Q5">
    <property type="taxonomic scope" value="Eukaryota"/>
</dbReference>
<feature type="compositionally biased region" description="Basic and acidic residues" evidence="1">
    <location>
        <begin position="324"/>
        <end position="342"/>
    </location>
</feature>
<feature type="compositionally biased region" description="Basic and acidic residues" evidence="1">
    <location>
        <begin position="815"/>
        <end position="826"/>
    </location>
</feature>
<dbReference type="STRING" id="246437.L9KPT8"/>
<keyword evidence="2" id="KW-0812">Transmembrane</keyword>
<dbReference type="PANTHER" id="PTHR22909">
    <property type="entry name" value="GOLGI INTEGRAL MEMBRANE PROTEIN 4"/>
    <property type="match status" value="1"/>
</dbReference>
<proteinExistence type="predicted"/>
<evidence type="ECO:0000256" key="2">
    <source>
        <dbReference type="SAM" id="Phobius"/>
    </source>
</evidence>
<feature type="compositionally biased region" description="Acidic residues" evidence="1">
    <location>
        <begin position="827"/>
        <end position="837"/>
    </location>
</feature>
<feature type="region of interest" description="Disordered" evidence="1">
    <location>
        <begin position="570"/>
        <end position="686"/>
    </location>
</feature>
<feature type="compositionally biased region" description="Acidic residues" evidence="1">
    <location>
        <begin position="669"/>
        <end position="686"/>
    </location>
</feature>
<dbReference type="InParanoid" id="L9KPT8"/>
<feature type="compositionally biased region" description="Acidic residues" evidence="1">
    <location>
        <begin position="767"/>
        <end position="780"/>
    </location>
</feature>
<dbReference type="PANTHER" id="PTHR22909:SF22">
    <property type="entry name" value="GOLGI INTEGRAL MEMBRANE PROTEIN 4"/>
    <property type="match status" value="1"/>
</dbReference>
<feature type="compositionally biased region" description="Low complexity" evidence="1">
    <location>
        <begin position="492"/>
        <end position="510"/>
    </location>
</feature>
<protein>
    <submittedName>
        <fullName evidence="3">Golgi integral membrane protein 4</fullName>
    </submittedName>
</protein>
<gene>
    <name evidence="3" type="ORF">TREES_T100010677</name>
</gene>
<feature type="region of interest" description="Disordered" evidence="1">
    <location>
        <begin position="479"/>
        <end position="544"/>
    </location>
</feature>
<reference evidence="4" key="1">
    <citation type="submission" date="2012-07" db="EMBL/GenBank/DDBJ databases">
        <title>Genome of the Chinese tree shrew, a rising model animal genetically related to primates.</title>
        <authorList>
            <person name="Zhang G."/>
            <person name="Fan Y."/>
            <person name="Yao Y."/>
            <person name="Huang Z."/>
        </authorList>
    </citation>
    <scope>NUCLEOTIDE SEQUENCE [LARGE SCALE GENOMIC DNA]</scope>
</reference>
<feature type="compositionally biased region" description="Basic and acidic residues" evidence="1">
    <location>
        <begin position="123"/>
        <end position="145"/>
    </location>
</feature>
<feature type="transmembrane region" description="Helical" evidence="2">
    <location>
        <begin position="12"/>
        <end position="34"/>
    </location>
</feature>
<feature type="compositionally biased region" description="Basic and acidic residues" evidence="1">
    <location>
        <begin position="354"/>
        <end position="363"/>
    </location>
</feature>
<name>L9KPT8_TUPCH</name>
<keyword evidence="2" id="KW-0472">Membrane</keyword>
<evidence type="ECO:0000313" key="4">
    <source>
        <dbReference type="Proteomes" id="UP000011518"/>
    </source>
</evidence>
<dbReference type="EMBL" id="KB320711">
    <property type="protein sequence ID" value="ELW64806.1"/>
    <property type="molecule type" value="Genomic_DNA"/>
</dbReference>
<dbReference type="AlphaFoldDB" id="L9KPT8"/>
<evidence type="ECO:0000313" key="3">
    <source>
        <dbReference type="EMBL" id="ELW64806.1"/>
    </source>
</evidence>
<feature type="region of interest" description="Disordered" evidence="1">
    <location>
        <begin position="322"/>
        <end position="379"/>
    </location>
</feature>
<feature type="compositionally biased region" description="Basic and acidic residues" evidence="1">
    <location>
        <begin position="754"/>
        <end position="765"/>
    </location>
</feature>
<feature type="region of interest" description="Disordered" evidence="1">
    <location>
        <begin position="752"/>
        <end position="850"/>
    </location>
</feature>
<evidence type="ECO:0000256" key="1">
    <source>
        <dbReference type="SAM" id="MobiDB-lite"/>
    </source>
</evidence>
<reference evidence="4" key="2">
    <citation type="journal article" date="2013" name="Nat. Commun.">
        <title>Genome of the Chinese tree shrew.</title>
        <authorList>
            <person name="Fan Y."/>
            <person name="Huang Z.Y."/>
            <person name="Cao C.C."/>
            <person name="Chen C.S."/>
            <person name="Chen Y.X."/>
            <person name="Fan D.D."/>
            <person name="He J."/>
            <person name="Hou H.L."/>
            <person name="Hu L."/>
            <person name="Hu X.T."/>
            <person name="Jiang X.T."/>
            <person name="Lai R."/>
            <person name="Lang Y.S."/>
            <person name="Liang B."/>
            <person name="Liao S.G."/>
            <person name="Mu D."/>
            <person name="Ma Y.Y."/>
            <person name="Niu Y.Y."/>
            <person name="Sun X.Q."/>
            <person name="Xia J.Q."/>
            <person name="Xiao J."/>
            <person name="Xiong Z.Q."/>
            <person name="Xu L."/>
            <person name="Yang L."/>
            <person name="Zhang Y."/>
            <person name="Zhao W."/>
            <person name="Zhao X.D."/>
            <person name="Zheng Y.T."/>
            <person name="Zhou J.M."/>
            <person name="Zhu Y.B."/>
            <person name="Zhang G.J."/>
            <person name="Wang J."/>
            <person name="Yao Y.G."/>
        </authorList>
    </citation>
    <scope>NUCLEOTIDE SEQUENCE [LARGE SCALE GENOMIC DNA]</scope>
</reference>
<feature type="region of interest" description="Disordered" evidence="1">
    <location>
        <begin position="122"/>
        <end position="145"/>
    </location>
</feature>
<feature type="compositionally biased region" description="Polar residues" evidence="1">
    <location>
        <begin position="254"/>
        <end position="267"/>
    </location>
</feature>
<sequence>MGNGMCSRKQKRIFQTLLLLTVVFGFLYGAMLYYELQTQLRKAEAVALKYQQHQESLSAQLQVVYEHRSRLEKSLQKERLEHKKAKEDFLVYKLEAQETLNKGRQDSSSRYSALNVQHQMLKSQHEELKKQHSDLEEEHRKQGEDFSRTFNDHKQKYLQLQQEKEQELSKLKETVYNLREENRQLRKAHQDIHTQLQDVKQQHKNLLSEHEQLVVTLEDHRSALAAAQTQVAEYKQLKDTLNRIPSFRKPDQAEPQNVTQAAHSLQGDSPARERPTRGPQEMSRSDAWQKPDAVPGRTEEMKAYPPPQKEAEFQAAAGLNQQEVEPKEPEERQMEEEHRKALEEEEMEQVGQAEHLEEEHDPSPEEQDREWKEQRQQQEAANLLEGHVHAQSRISKNLLGHLPALHPVSILRQRRLILCDRRSPCPVHLLSVSVLAFAHLPSWWLFSSPKADLATWSPLGGPVSQARHQIPIPLRGAAGTAETGRKAGPGGPAAARAPGGSAAAEAAGAPHQPQLLPREGGQQRQAGHEAGHEDGQQRQEQLRQQARYDAMDNDIVQGAEDQGIQEEEGGAYERDNQHQDEAEDPVDGREPQEHGPRAADPESEADRAVEEDINPADDPNNQGEDEFEEAEQVREENLPDENEEQKQSNQKQENAEMEEHLVMAGNPDQQEDNVDEQYQEEGEEEPFCAVALERVDSSKTWARDMDETKPCVVLCRIVNSPQIQVLVHSHVSARYLASEWLQLCGEPVQEDLTEEKKRELDHNAEETYGENDENVQEDLTEEKKRELDHNAEETYGENDENADDKNNDGEEQEVRDDNRPKGREEHYEEDEEEEEDGAAVAEKSHRRAEM</sequence>
<dbReference type="InterPro" id="IPR042336">
    <property type="entry name" value="GOLIM4"/>
</dbReference>
<accession>L9KPT8</accession>
<feature type="region of interest" description="Disordered" evidence="1">
    <location>
        <begin position="246"/>
        <end position="307"/>
    </location>
</feature>
<feature type="compositionally biased region" description="Basic and acidic residues" evidence="1">
    <location>
        <begin position="571"/>
        <end position="610"/>
    </location>
</feature>
<feature type="compositionally biased region" description="Basic and acidic residues" evidence="1">
    <location>
        <begin position="781"/>
        <end position="792"/>
    </location>
</feature>
<dbReference type="FunCoup" id="L9KPT8">
    <property type="interactions" value="1402"/>
</dbReference>
<dbReference type="GO" id="GO:0000139">
    <property type="term" value="C:Golgi membrane"/>
    <property type="evidence" value="ECO:0007669"/>
    <property type="project" value="InterPro"/>
</dbReference>
<dbReference type="Proteomes" id="UP000011518">
    <property type="component" value="Unassembled WGS sequence"/>
</dbReference>
<keyword evidence="4" id="KW-1185">Reference proteome</keyword>
<organism evidence="3 4">
    <name type="scientific">Tupaia chinensis</name>
    <name type="common">Chinese tree shrew</name>
    <name type="synonym">Tupaia belangeri chinensis</name>
    <dbReference type="NCBI Taxonomy" id="246437"/>
    <lineage>
        <taxon>Eukaryota</taxon>
        <taxon>Metazoa</taxon>
        <taxon>Chordata</taxon>
        <taxon>Craniata</taxon>
        <taxon>Vertebrata</taxon>
        <taxon>Euteleostomi</taxon>
        <taxon>Mammalia</taxon>
        <taxon>Eutheria</taxon>
        <taxon>Euarchontoglires</taxon>
        <taxon>Scandentia</taxon>
        <taxon>Tupaiidae</taxon>
        <taxon>Tupaia</taxon>
    </lineage>
</organism>